<keyword evidence="2" id="KW-0547">Nucleotide-binding</keyword>
<evidence type="ECO:0000256" key="2">
    <source>
        <dbReference type="ARBA" id="ARBA00022741"/>
    </source>
</evidence>
<dbReference type="PRINTS" id="PR01736">
    <property type="entry name" value="PHPHTRNFRASE"/>
</dbReference>
<evidence type="ECO:0000256" key="1">
    <source>
        <dbReference type="ARBA" id="ARBA00007837"/>
    </source>
</evidence>
<feature type="domain" description="PEP-utilising enzyme C-terminal" evidence="4">
    <location>
        <begin position="2"/>
        <end position="96"/>
    </location>
</feature>
<keyword evidence="3" id="KW-0067">ATP-binding</keyword>
<evidence type="ECO:0000256" key="3">
    <source>
        <dbReference type="ARBA" id="ARBA00022840"/>
    </source>
</evidence>
<feature type="non-terminal residue" evidence="5">
    <location>
        <position position="1"/>
    </location>
</feature>
<comment type="caution">
    <text evidence="5">The sequence shown here is derived from an EMBL/GenBank/DDBJ whole genome shotgun (WGS) entry which is preliminary data.</text>
</comment>
<dbReference type="Pfam" id="PF02896">
    <property type="entry name" value="PEP-utilizers_C"/>
    <property type="match status" value="1"/>
</dbReference>
<dbReference type="PANTHER" id="PTHR43030">
    <property type="entry name" value="PHOSPHOENOLPYRUVATE SYNTHASE"/>
    <property type="match status" value="1"/>
</dbReference>
<dbReference type="Proteomes" id="UP000231456">
    <property type="component" value="Unassembled WGS sequence"/>
</dbReference>
<sequence length="338" mass="36562">FDGFSIGSNDLTQLTLGVDRDSSLVSHVYDENNPAVKKLIKDVIAVAHKYKKKVGICGQAPSDYPEFAEFLVRAGIDSISLNPDTVVDTRRRIAAVEKTVGNTGKKTHKTFVSLVASLGIIGAGLISLGAGCGGIVPQSPSVSVPEVSPAEIRMRAEEKATQQKEDEVAGEMTEVMIDDFVDLHMSYPIRWHLKQWRGGVTVEDPTTGSYMTVAEQLVSPPEDSTAKPISVDGVSGTVRTVMINGKEIMVADLFYNGQALQVSGTSDMFENLFKKLDFVSSTSPGITDDRPLNEWDVKEGRLCAQVITYAKQSVEGQCQAYPTPCAVPDGWQVCEGNQ</sequence>
<reference evidence="6" key="1">
    <citation type="submission" date="2017-09" db="EMBL/GenBank/DDBJ databases">
        <title>Depth-based differentiation of microbial function through sediment-hosted aquifers and enrichment of novel symbionts in the deep terrestrial subsurface.</title>
        <authorList>
            <person name="Probst A.J."/>
            <person name="Ladd B."/>
            <person name="Jarett J.K."/>
            <person name="Geller-Mcgrath D.E."/>
            <person name="Sieber C.M.K."/>
            <person name="Emerson J.B."/>
            <person name="Anantharaman K."/>
            <person name="Thomas B.C."/>
            <person name="Malmstrom R."/>
            <person name="Stieglmeier M."/>
            <person name="Klingl A."/>
            <person name="Woyke T."/>
            <person name="Ryan C.M."/>
            <person name="Banfield J.F."/>
        </authorList>
    </citation>
    <scope>NUCLEOTIDE SEQUENCE [LARGE SCALE GENOMIC DNA]</scope>
</reference>
<dbReference type="GO" id="GO:0008986">
    <property type="term" value="F:pyruvate, water dikinase activity"/>
    <property type="evidence" value="ECO:0007669"/>
    <property type="project" value="InterPro"/>
</dbReference>
<dbReference type="InterPro" id="IPR023151">
    <property type="entry name" value="PEP_util_CS"/>
</dbReference>
<dbReference type="GO" id="GO:0005524">
    <property type="term" value="F:ATP binding"/>
    <property type="evidence" value="ECO:0007669"/>
    <property type="project" value="UniProtKB-KW"/>
</dbReference>
<dbReference type="InterPro" id="IPR015813">
    <property type="entry name" value="Pyrv/PenolPyrv_kinase-like_dom"/>
</dbReference>
<dbReference type="InterPro" id="IPR000121">
    <property type="entry name" value="PEP_util_C"/>
</dbReference>
<dbReference type="InterPro" id="IPR006319">
    <property type="entry name" value="PEP_synth"/>
</dbReference>
<proteinExistence type="inferred from homology"/>
<evidence type="ECO:0000259" key="4">
    <source>
        <dbReference type="Pfam" id="PF02896"/>
    </source>
</evidence>
<dbReference type="Gene3D" id="3.20.20.60">
    <property type="entry name" value="Phosphoenolpyruvate-binding domains"/>
    <property type="match status" value="1"/>
</dbReference>
<dbReference type="InterPro" id="IPR040442">
    <property type="entry name" value="Pyrv_kinase-like_dom_sf"/>
</dbReference>
<dbReference type="SUPFAM" id="SSF51621">
    <property type="entry name" value="Phosphoenolpyruvate/pyruvate domain"/>
    <property type="match status" value="1"/>
</dbReference>
<gene>
    <name evidence="5" type="ORF">CO030_00420</name>
</gene>
<dbReference type="PANTHER" id="PTHR43030:SF1">
    <property type="entry name" value="PHOSPHOENOLPYRUVATE SYNTHASE"/>
    <property type="match status" value="1"/>
</dbReference>
<dbReference type="PROSITE" id="PS00742">
    <property type="entry name" value="PEP_ENZYMES_2"/>
    <property type="match status" value="1"/>
</dbReference>
<evidence type="ECO:0000313" key="5">
    <source>
        <dbReference type="EMBL" id="PJC52907.1"/>
    </source>
</evidence>
<dbReference type="EMBL" id="PFRH01000016">
    <property type="protein sequence ID" value="PJC52907.1"/>
    <property type="molecule type" value="Genomic_DNA"/>
</dbReference>
<dbReference type="AlphaFoldDB" id="A0A2M8FB11"/>
<protein>
    <recommendedName>
        <fullName evidence="4">PEP-utilising enzyme C-terminal domain-containing protein</fullName>
    </recommendedName>
</protein>
<comment type="similarity">
    <text evidence="1">Belongs to the PEP-utilizing enzyme family.</text>
</comment>
<name>A0A2M8FB11_9BACT</name>
<organism evidence="5 6">
    <name type="scientific">Candidatus Magasanikbacteria bacterium CG_4_9_14_0_2_um_filter_42_11</name>
    <dbReference type="NCBI Taxonomy" id="1974643"/>
    <lineage>
        <taxon>Bacteria</taxon>
        <taxon>Candidatus Magasanikiibacteriota</taxon>
    </lineage>
</organism>
<evidence type="ECO:0000313" key="6">
    <source>
        <dbReference type="Proteomes" id="UP000231456"/>
    </source>
</evidence>
<accession>A0A2M8FB11</accession>